<keyword evidence="1" id="KW-0732">Signal</keyword>
<evidence type="ECO:0008006" key="4">
    <source>
        <dbReference type="Google" id="ProtNLM"/>
    </source>
</evidence>
<feature type="chain" id="PRO_5026048500" description="Lipoprotein" evidence="1">
    <location>
        <begin position="24"/>
        <end position="316"/>
    </location>
</feature>
<organism evidence="2 3">
    <name type="scientific">Stutzerimonas stutzeri</name>
    <name type="common">Pseudomonas stutzeri</name>
    <dbReference type="NCBI Taxonomy" id="316"/>
    <lineage>
        <taxon>Bacteria</taxon>
        <taxon>Pseudomonadati</taxon>
        <taxon>Pseudomonadota</taxon>
        <taxon>Gammaproteobacteria</taxon>
        <taxon>Pseudomonadales</taxon>
        <taxon>Pseudomonadaceae</taxon>
        <taxon>Stutzerimonas</taxon>
    </lineage>
</organism>
<feature type="signal peptide" evidence="1">
    <location>
        <begin position="1"/>
        <end position="23"/>
    </location>
</feature>
<dbReference type="PROSITE" id="PS51257">
    <property type="entry name" value="PROKAR_LIPOPROTEIN"/>
    <property type="match status" value="1"/>
</dbReference>
<name>A0A6I6LMP9_STUST</name>
<dbReference type="Proteomes" id="UP000438983">
    <property type="component" value="Chromosome"/>
</dbReference>
<dbReference type="RefSeq" id="WP_158189504.1">
    <property type="nucleotide sequence ID" value="NZ_CP046902.1"/>
</dbReference>
<proteinExistence type="predicted"/>
<accession>A0A6I6LMP9</accession>
<evidence type="ECO:0000313" key="3">
    <source>
        <dbReference type="Proteomes" id="UP000438983"/>
    </source>
</evidence>
<dbReference type="EMBL" id="CP046902">
    <property type="protein sequence ID" value="QGZ32069.1"/>
    <property type="molecule type" value="Genomic_DNA"/>
</dbReference>
<sequence length="316" mass="36103">MKWNLALPTISLSLLIVGCQATAPTAISGSPSGKTEKAECGFYQTDQPEYELTQLAKQYVTNSVRSIPNGSHDPQFRNSNYFKPVIENTFKFSLDTQKQNLYNELQKDDIIELDNQPYVYSGYEMVKIVTSTCQVFWYERGNFASITLDNVRRADGRELSLDDYKFILGEKNLKPFQIPPAKIENDKFKNTIKITGLYDNNMMFRAWGSTKTGKLNDSNVQLYADVKFLENWAQLEQAYDENANERKLVKIDKDANCSNKYLGCQLTETVGVELPINYLKTKPNGFELKVSGKQERILKIASYQIKQILDAVKNLE</sequence>
<evidence type="ECO:0000256" key="1">
    <source>
        <dbReference type="SAM" id="SignalP"/>
    </source>
</evidence>
<dbReference type="AlphaFoldDB" id="A0A6I6LMP9"/>
<protein>
    <recommendedName>
        <fullName evidence="4">Lipoprotein</fullName>
    </recommendedName>
</protein>
<dbReference type="OrthoDB" id="7063051at2"/>
<gene>
    <name evidence="2" type="ORF">GQA94_19185</name>
</gene>
<reference evidence="2 3" key="1">
    <citation type="submission" date="2019-12" db="EMBL/GenBank/DDBJ databases">
        <title>Complete genome sequence of Pseudomonas stutzeri.</title>
        <authorList>
            <person name="Lim S.R."/>
            <person name="Kim J.H."/>
        </authorList>
    </citation>
    <scope>NUCLEOTIDE SEQUENCE [LARGE SCALE GENOMIC DNA]</scope>
    <source>
        <strain evidence="2 3">PM101005</strain>
    </source>
</reference>
<evidence type="ECO:0000313" key="2">
    <source>
        <dbReference type="EMBL" id="QGZ32069.1"/>
    </source>
</evidence>